<evidence type="ECO:0000256" key="3">
    <source>
        <dbReference type="ARBA" id="ARBA00022679"/>
    </source>
</evidence>
<protein>
    <recommendedName>
        <fullName evidence="8">S-acyltransferase</fullName>
        <ecNumber evidence="8">2.3.1.225</ecNumber>
    </recommendedName>
    <alternativeName>
        <fullName evidence="8">Palmitoyltransferase</fullName>
    </alternativeName>
</protein>
<keyword evidence="3 8" id="KW-0808">Transferase</keyword>
<evidence type="ECO:0000256" key="1">
    <source>
        <dbReference type="ARBA" id="ARBA00004141"/>
    </source>
</evidence>
<evidence type="ECO:0000313" key="11">
    <source>
        <dbReference type="EMBL" id="KAG6514330.1"/>
    </source>
</evidence>
<keyword evidence="4 8" id="KW-0812">Transmembrane</keyword>
<evidence type="ECO:0000256" key="7">
    <source>
        <dbReference type="ARBA" id="ARBA00023315"/>
    </source>
</evidence>
<dbReference type="GO" id="GO:0019706">
    <property type="term" value="F:protein-cysteine S-palmitoyltransferase activity"/>
    <property type="evidence" value="ECO:0007669"/>
    <property type="project" value="UniProtKB-EC"/>
</dbReference>
<keyword evidence="12" id="KW-1185">Reference proteome</keyword>
<dbReference type="Proteomes" id="UP000734854">
    <property type="component" value="Unassembled WGS sequence"/>
</dbReference>
<evidence type="ECO:0000256" key="4">
    <source>
        <dbReference type="ARBA" id="ARBA00022692"/>
    </source>
</evidence>
<feature type="transmembrane region" description="Helical" evidence="8">
    <location>
        <begin position="82"/>
        <end position="103"/>
    </location>
</feature>
<feature type="transmembrane region" description="Helical" evidence="8">
    <location>
        <begin position="52"/>
        <end position="70"/>
    </location>
</feature>
<comment type="subcellular location">
    <subcellularLocation>
        <location evidence="1">Membrane</location>
        <topology evidence="1">Multi-pass membrane protein</topology>
    </subcellularLocation>
</comment>
<evidence type="ECO:0000256" key="6">
    <source>
        <dbReference type="ARBA" id="ARBA00023136"/>
    </source>
</evidence>
<feature type="transmembrane region" description="Helical" evidence="8">
    <location>
        <begin position="247"/>
        <end position="270"/>
    </location>
</feature>
<keyword evidence="5 8" id="KW-1133">Transmembrane helix</keyword>
<comment type="similarity">
    <text evidence="2 8">Belongs to the DHHC palmitoyltransferase family.</text>
</comment>
<dbReference type="EMBL" id="JACMSC010000007">
    <property type="protein sequence ID" value="KAG6514330.1"/>
    <property type="molecule type" value="Genomic_DNA"/>
</dbReference>
<evidence type="ECO:0000256" key="2">
    <source>
        <dbReference type="ARBA" id="ARBA00008574"/>
    </source>
</evidence>
<dbReference type="InterPro" id="IPR039859">
    <property type="entry name" value="PFA4/ZDH16/20/ERF2-like"/>
</dbReference>
<comment type="catalytic activity">
    <reaction evidence="8">
        <text>L-cysteinyl-[protein] + hexadecanoyl-CoA = S-hexadecanoyl-L-cysteinyl-[protein] + CoA</text>
        <dbReference type="Rhea" id="RHEA:36683"/>
        <dbReference type="Rhea" id="RHEA-COMP:10131"/>
        <dbReference type="Rhea" id="RHEA-COMP:11032"/>
        <dbReference type="ChEBI" id="CHEBI:29950"/>
        <dbReference type="ChEBI" id="CHEBI:57287"/>
        <dbReference type="ChEBI" id="CHEBI:57379"/>
        <dbReference type="ChEBI" id="CHEBI:74151"/>
        <dbReference type="EC" id="2.3.1.225"/>
    </reaction>
</comment>
<name>A0A8J5GUP2_ZINOF</name>
<dbReference type="AlphaFoldDB" id="A0A8J5GUP2"/>
<organism evidence="11 12">
    <name type="scientific">Zingiber officinale</name>
    <name type="common">Ginger</name>
    <name type="synonym">Amomum zingiber</name>
    <dbReference type="NCBI Taxonomy" id="94328"/>
    <lineage>
        <taxon>Eukaryota</taxon>
        <taxon>Viridiplantae</taxon>
        <taxon>Streptophyta</taxon>
        <taxon>Embryophyta</taxon>
        <taxon>Tracheophyta</taxon>
        <taxon>Spermatophyta</taxon>
        <taxon>Magnoliopsida</taxon>
        <taxon>Liliopsida</taxon>
        <taxon>Zingiberales</taxon>
        <taxon>Zingiberaceae</taxon>
        <taxon>Zingiber</taxon>
    </lineage>
</organism>
<feature type="domain" description="Palmitoyltransferase DHHC" evidence="10">
    <location>
        <begin position="228"/>
        <end position="327"/>
    </location>
</feature>
<dbReference type="GO" id="GO:0006612">
    <property type="term" value="P:protein targeting to membrane"/>
    <property type="evidence" value="ECO:0007669"/>
    <property type="project" value="TreeGrafter"/>
</dbReference>
<evidence type="ECO:0000259" key="10">
    <source>
        <dbReference type="Pfam" id="PF01529"/>
    </source>
</evidence>
<keyword evidence="6 8" id="KW-0472">Membrane</keyword>
<dbReference type="Pfam" id="PF01529">
    <property type="entry name" value="DHHC"/>
    <property type="match status" value="2"/>
</dbReference>
<dbReference type="GO" id="GO:0005794">
    <property type="term" value="C:Golgi apparatus"/>
    <property type="evidence" value="ECO:0007669"/>
    <property type="project" value="TreeGrafter"/>
</dbReference>
<keyword evidence="7 8" id="KW-0012">Acyltransferase</keyword>
<feature type="domain" description="Palmitoyltransferase DHHC" evidence="10">
    <location>
        <begin position="159"/>
        <end position="217"/>
    </location>
</feature>
<evidence type="ECO:0000256" key="5">
    <source>
        <dbReference type="ARBA" id="ARBA00022989"/>
    </source>
</evidence>
<dbReference type="PANTHER" id="PTHR22883:SF324">
    <property type="entry name" value="S-ACYLTRANSFERASE"/>
    <property type="match status" value="1"/>
</dbReference>
<evidence type="ECO:0000313" key="12">
    <source>
        <dbReference type="Proteomes" id="UP000734854"/>
    </source>
</evidence>
<feature type="transmembrane region" description="Helical" evidence="8">
    <location>
        <begin position="290"/>
        <end position="317"/>
    </location>
</feature>
<sequence>MYENSLPHQITDSNQRITEGGGPPKRLYRVWKGSNKFCFGGRLIFGPDVRSLMLTVPLIVVPVIFFVLFVSDKLVNEFQHHLGKFIVDFAVVFAAYDVAMLFLTSGRDPGIVPRNAQPPELTDFDSASPRFAEWSGAYTGSSLPLTKDVFVNGIVVKVKYCNTCMLYRPPRCSHCSICNNCVERFDHHCPWVGQCIGRVWFSFFTFLYSSFCIFVYGNIHDHESGYICFIHRDLYCFILWKQRNYRFFFMFVTSTTLLCLYVFSFCWVNLTKIMGAYHCNLWQAVLQSPVSGILIIYTFIGAWFVGGLTAFHLYLVCTNQTTYENFRYRYDGKKNPYNHGCIRNVKEILFSEIPKSMNNFRAMVKEDSSRFSSSNSMGRAISPPIMKPDFDLEMGVKRHNVAADELDDLQNQFQLGALERCDFGTPRSDFSTDKSNQETPKHVREYEMDHHWEKKQDTESFSAEFRMVHGYIDRVSNHELA</sequence>
<dbReference type="InterPro" id="IPR001594">
    <property type="entry name" value="Palmitoyltrfase_DHHC"/>
</dbReference>
<comment type="caution">
    <text evidence="11">The sequence shown here is derived from an EMBL/GenBank/DDBJ whole genome shotgun (WGS) entry which is preliminary data.</text>
</comment>
<accession>A0A8J5GUP2</accession>
<dbReference type="EC" id="2.3.1.225" evidence="8"/>
<evidence type="ECO:0000256" key="8">
    <source>
        <dbReference type="RuleBase" id="RU079119"/>
    </source>
</evidence>
<proteinExistence type="inferred from homology"/>
<comment type="domain">
    <text evidence="8">The DHHC domain is required for palmitoyltransferase activity.</text>
</comment>
<dbReference type="GO" id="GO:0016020">
    <property type="term" value="C:membrane"/>
    <property type="evidence" value="ECO:0007669"/>
    <property type="project" value="UniProtKB-SubCell"/>
</dbReference>
<feature type="compositionally biased region" description="Polar residues" evidence="9">
    <location>
        <begin position="1"/>
        <end position="17"/>
    </location>
</feature>
<evidence type="ECO:0000256" key="9">
    <source>
        <dbReference type="SAM" id="MobiDB-lite"/>
    </source>
</evidence>
<gene>
    <name evidence="11" type="ORF">ZIOFF_024683</name>
</gene>
<reference evidence="11 12" key="1">
    <citation type="submission" date="2020-08" db="EMBL/GenBank/DDBJ databases">
        <title>Plant Genome Project.</title>
        <authorList>
            <person name="Zhang R.-G."/>
        </authorList>
    </citation>
    <scope>NUCLEOTIDE SEQUENCE [LARGE SCALE GENOMIC DNA]</scope>
    <source>
        <tissue evidence="11">Rhizome</tissue>
    </source>
</reference>
<dbReference type="PANTHER" id="PTHR22883">
    <property type="entry name" value="ZINC FINGER DHHC DOMAIN CONTAINING PROTEIN"/>
    <property type="match status" value="1"/>
</dbReference>
<feature type="region of interest" description="Disordered" evidence="9">
    <location>
        <begin position="1"/>
        <end position="21"/>
    </location>
</feature>
<feature type="transmembrane region" description="Helical" evidence="8">
    <location>
        <begin position="200"/>
        <end position="219"/>
    </location>
</feature>
<dbReference type="PROSITE" id="PS50216">
    <property type="entry name" value="DHHC"/>
    <property type="match status" value="1"/>
</dbReference>
<dbReference type="GO" id="GO:0005783">
    <property type="term" value="C:endoplasmic reticulum"/>
    <property type="evidence" value="ECO:0007669"/>
    <property type="project" value="TreeGrafter"/>
</dbReference>